<feature type="compositionally biased region" description="Basic and acidic residues" evidence="1">
    <location>
        <begin position="39"/>
        <end position="52"/>
    </location>
</feature>
<feature type="region of interest" description="Disordered" evidence="1">
    <location>
        <begin position="1"/>
        <end position="68"/>
    </location>
</feature>
<gene>
    <name evidence="2" type="ORF">RU96_GL000729</name>
</gene>
<dbReference type="EMBL" id="JXKG01000015">
    <property type="protein sequence ID" value="OJG14679.1"/>
    <property type="molecule type" value="Genomic_DNA"/>
</dbReference>
<feature type="compositionally biased region" description="Basic and acidic residues" evidence="1">
    <location>
        <begin position="1"/>
        <end position="33"/>
    </location>
</feature>
<comment type="caution">
    <text evidence="2">The sequence shown here is derived from an EMBL/GenBank/DDBJ whole genome shotgun (WGS) entry which is preliminary data.</text>
</comment>
<dbReference type="RefSeq" id="WP_249024175.1">
    <property type="nucleotide sequence ID" value="NZ_JBHSHO010000002.1"/>
</dbReference>
<proteinExistence type="predicted"/>
<accession>A0A1L8R4J4</accession>
<dbReference type="STRING" id="317010.RU96_GL000729"/>
<dbReference type="Proteomes" id="UP000182835">
    <property type="component" value="Unassembled WGS sequence"/>
</dbReference>
<dbReference type="AlphaFoldDB" id="A0A1L8R4J4"/>
<name>A0A1L8R4J4_9ENTE</name>
<evidence type="ECO:0000256" key="1">
    <source>
        <dbReference type="SAM" id="MobiDB-lite"/>
    </source>
</evidence>
<reference evidence="2 3" key="1">
    <citation type="submission" date="2014-12" db="EMBL/GenBank/DDBJ databases">
        <title>Draft genome sequences of 29 type strains of Enterococci.</title>
        <authorList>
            <person name="Zhong Z."/>
            <person name="Sun Z."/>
            <person name="Liu W."/>
            <person name="Zhang W."/>
            <person name="Zhang H."/>
        </authorList>
    </citation>
    <scope>NUCLEOTIDE SEQUENCE [LARGE SCALE GENOMIC DNA]</scope>
    <source>
        <strain evidence="2 3">DSM 21207</strain>
    </source>
</reference>
<protein>
    <submittedName>
        <fullName evidence="2">Uncharacterized protein</fullName>
    </submittedName>
</protein>
<organism evidence="2 3">
    <name type="scientific">Enterococcus canintestini</name>
    <dbReference type="NCBI Taxonomy" id="317010"/>
    <lineage>
        <taxon>Bacteria</taxon>
        <taxon>Bacillati</taxon>
        <taxon>Bacillota</taxon>
        <taxon>Bacilli</taxon>
        <taxon>Lactobacillales</taxon>
        <taxon>Enterococcaceae</taxon>
        <taxon>Enterococcus</taxon>
    </lineage>
</organism>
<sequence>MMDEKEKQLEKLAQEAKKDKSIEKIDKMEKELQLDDESKEEKESKGIEKVVEDTPIAGANFRSPNQPY</sequence>
<evidence type="ECO:0000313" key="2">
    <source>
        <dbReference type="EMBL" id="OJG14679.1"/>
    </source>
</evidence>
<evidence type="ECO:0000313" key="3">
    <source>
        <dbReference type="Proteomes" id="UP000182835"/>
    </source>
</evidence>